<name>A0A3G1L228_FORW1</name>
<evidence type="ECO:0000313" key="5">
    <source>
        <dbReference type="Proteomes" id="UP000323521"/>
    </source>
</evidence>
<dbReference type="SUPFAM" id="SSF58104">
    <property type="entry name" value="Methyl-accepting chemotaxis protein (MCP) signaling domain"/>
    <property type="match status" value="1"/>
</dbReference>
<dbReference type="KEGG" id="fwa:DCMF_17615"/>
<gene>
    <name evidence="4" type="ORF">DCMF_17615</name>
</gene>
<evidence type="ECO:0000256" key="1">
    <source>
        <dbReference type="ARBA" id="ARBA00023224"/>
    </source>
</evidence>
<dbReference type="Gene3D" id="1.10.287.950">
    <property type="entry name" value="Methyl-accepting chemotaxis protein"/>
    <property type="match status" value="1"/>
</dbReference>
<dbReference type="EMBL" id="CP017634">
    <property type="protein sequence ID" value="ATW28704.1"/>
    <property type="molecule type" value="Genomic_DNA"/>
</dbReference>
<dbReference type="AlphaFoldDB" id="A0A3G1L228"/>
<dbReference type="InterPro" id="IPR004089">
    <property type="entry name" value="MCPsignal_dom"/>
</dbReference>
<feature type="domain" description="Methyl-accepting transducer" evidence="3">
    <location>
        <begin position="80"/>
        <end position="235"/>
    </location>
</feature>
<dbReference type="Pfam" id="PF00015">
    <property type="entry name" value="MCPsignal"/>
    <property type="match status" value="1"/>
</dbReference>
<accession>A0A3G1L228</accession>
<dbReference type="Proteomes" id="UP000323521">
    <property type="component" value="Chromosome"/>
</dbReference>
<reference evidence="4 5" key="1">
    <citation type="submission" date="2016-10" db="EMBL/GenBank/DDBJ databases">
        <title>Complete Genome Sequence of Peptococcaceae strain DCMF.</title>
        <authorList>
            <person name="Edwards R.J."/>
            <person name="Holland S.I."/>
            <person name="Deshpande N.P."/>
            <person name="Wong Y.K."/>
            <person name="Ertan H."/>
            <person name="Manefield M."/>
            <person name="Russell T.L."/>
            <person name="Lee M.J."/>
        </authorList>
    </citation>
    <scope>NUCLEOTIDE SEQUENCE [LARGE SCALE GENOMIC DNA]</scope>
    <source>
        <strain evidence="4 5">DCMF</strain>
    </source>
</reference>
<evidence type="ECO:0000313" key="4">
    <source>
        <dbReference type="EMBL" id="ATW28704.1"/>
    </source>
</evidence>
<proteinExistence type="predicted"/>
<keyword evidence="5" id="KW-1185">Reference proteome</keyword>
<dbReference type="SMART" id="SM00283">
    <property type="entry name" value="MA"/>
    <property type="match status" value="1"/>
</dbReference>
<evidence type="ECO:0000259" key="3">
    <source>
        <dbReference type="PROSITE" id="PS50111"/>
    </source>
</evidence>
<dbReference type="PROSITE" id="PS50111">
    <property type="entry name" value="CHEMOTAXIS_TRANSDUC_2"/>
    <property type="match status" value="1"/>
</dbReference>
<sequence>MGDPPAPGSVLSEAIQNGRRIVKEVAREAFGVPYIAVAMPIYEKDQIVGGISMYQSVDKKEKMFHIANSLDQTIKTLDLTVQQIAAEAEELSATGQELGSVSEETSVQVKETDEVAQVIKKIADQTNLIGLNAAIEAARVGEQGRGFAVVAEEVRKLAKSSSGSTRDIKITLDRIKNAVEQINSAVKEVASVANHQAQVLTEITAAVDDLTDLADTIVSMAKGLTTDFLTQNENK</sequence>
<dbReference type="GO" id="GO:0007165">
    <property type="term" value="P:signal transduction"/>
    <property type="evidence" value="ECO:0007669"/>
    <property type="project" value="UniProtKB-KW"/>
</dbReference>
<keyword evidence="1 2" id="KW-0807">Transducer</keyword>
<evidence type="ECO:0000256" key="2">
    <source>
        <dbReference type="PROSITE-ProRule" id="PRU00284"/>
    </source>
</evidence>
<dbReference type="GO" id="GO:0016020">
    <property type="term" value="C:membrane"/>
    <property type="evidence" value="ECO:0007669"/>
    <property type="project" value="InterPro"/>
</dbReference>
<organism evidence="4 5">
    <name type="scientific">Formimonas warabiya</name>
    <dbReference type="NCBI Taxonomy" id="1761012"/>
    <lineage>
        <taxon>Bacteria</taxon>
        <taxon>Bacillati</taxon>
        <taxon>Bacillota</taxon>
        <taxon>Clostridia</taxon>
        <taxon>Eubacteriales</taxon>
        <taxon>Peptococcaceae</taxon>
        <taxon>Candidatus Formimonas</taxon>
    </lineage>
</organism>
<dbReference type="PANTHER" id="PTHR32089">
    <property type="entry name" value="METHYL-ACCEPTING CHEMOTAXIS PROTEIN MCPB"/>
    <property type="match status" value="1"/>
</dbReference>
<protein>
    <submittedName>
        <fullName evidence="4">Chemotaxis protein</fullName>
    </submittedName>
</protein>
<dbReference type="PANTHER" id="PTHR32089:SF112">
    <property type="entry name" value="LYSOZYME-LIKE PROTEIN-RELATED"/>
    <property type="match status" value="1"/>
</dbReference>